<comment type="subcellular location">
    <subcellularLocation>
        <location evidence="7">Cell membrane</location>
        <topology evidence="7">Multi-pass membrane protein</topology>
    </subcellularLocation>
</comment>
<dbReference type="EMBL" id="JASCTH010000006">
    <property type="protein sequence ID" value="MDI6099022.1"/>
    <property type="molecule type" value="Genomic_DNA"/>
</dbReference>
<evidence type="ECO:0000256" key="5">
    <source>
        <dbReference type="ARBA" id="ARBA00023136"/>
    </source>
</evidence>
<evidence type="ECO:0000256" key="2">
    <source>
        <dbReference type="ARBA" id="ARBA00022618"/>
    </source>
</evidence>
<reference evidence="9 11" key="1">
    <citation type="submission" date="2023-05" db="EMBL/GenBank/DDBJ databases">
        <title>Actinoplanes sp. NEAU-A12 genome sequencing.</title>
        <authorList>
            <person name="Wang Z.-S."/>
        </authorList>
    </citation>
    <scope>NUCLEOTIDE SEQUENCE [LARGE SCALE GENOMIC DNA]</scope>
    <source>
        <strain evidence="9 11">NEAU-A12</strain>
    </source>
</reference>
<comment type="caution">
    <text evidence="9">The sequence shown here is derived from an EMBL/GenBank/DDBJ whole genome shotgun (WGS) entry which is preliminary data.</text>
</comment>
<comment type="function">
    <text evidence="7">Involved in cell division.</text>
</comment>
<dbReference type="HAMAP" id="MF_00631">
    <property type="entry name" value="CrgA"/>
    <property type="match status" value="1"/>
</dbReference>
<dbReference type="InterPro" id="IPR009619">
    <property type="entry name" value="CrgA"/>
</dbReference>
<evidence type="ECO:0000256" key="4">
    <source>
        <dbReference type="ARBA" id="ARBA00022989"/>
    </source>
</evidence>
<dbReference type="Pfam" id="PF06781">
    <property type="entry name" value="CrgA"/>
    <property type="match status" value="1"/>
</dbReference>
<evidence type="ECO:0000256" key="6">
    <source>
        <dbReference type="ARBA" id="ARBA00023306"/>
    </source>
</evidence>
<accession>A0ABT6WH35</accession>
<dbReference type="Proteomes" id="UP001241758">
    <property type="component" value="Unassembled WGS sequence"/>
</dbReference>
<proteinExistence type="inferred from homology"/>
<evidence type="ECO:0000256" key="1">
    <source>
        <dbReference type="ARBA" id="ARBA00022475"/>
    </source>
</evidence>
<evidence type="ECO:0000256" key="7">
    <source>
        <dbReference type="HAMAP-Rule" id="MF_00631"/>
    </source>
</evidence>
<gene>
    <name evidence="7" type="primary">crgA</name>
    <name evidence="9" type="ORF">QLQ12_10465</name>
    <name evidence="10" type="ORF">QLQ12_30295</name>
</gene>
<keyword evidence="1 7" id="KW-1003">Cell membrane</keyword>
<feature type="transmembrane region" description="Helical" evidence="7">
    <location>
        <begin position="66"/>
        <end position="84"/>
    </location>
</feature>
<keyword evidence="4 7" id="KW-1133">Transmembrane helix</keyword>
<evidence type="ECO:0000313" key="10">
    <source>
        <dbReference type="EMBL" id="MDI6102917.1"/>
    </source>
</evidence>
<feature type="region of interest" description="Disordered" evidence="8">
    <location>
        <begin position="1"/>
        <end position="28"/>
    </location>
</feature>
<organism evidence="9 11">
    <name type="scientific">Actinoplanes sandaracinus</name>
    <dbReference type="NCBI Taxonomy" id="3045177"/>
    <lineage>
        <taxon>Bacteria</taxon>
        <taxon>Bacillati</taxon>
        <taxon>Actinomycetota</taxon>
        <taxon>Actinomycetes</taxon>
        <taxon>Micromonosporales</taxon>
        <taxon>Micromonosporaceae</taxon>
        <taxon>Actinoplanes</taxon>
    </lineage>
</organism>
<name>A0ABT6WH35_9ACTN</name>
<keyword evidence="2 7" id="KW-0132">Cell division</keyword>
<evidence type="ECO:0000256" key="8">
    <source>
        <dbReference type="SAM" id="MobiDB-lite"/>
    </source>
</evidence>
<sequence length="88" mass="9642">MPKSQVRKKKVYTPPSDVSPAVKGASNKPSPTWLPVTAVTLIVVGIGWLVVYYLSDAQQYPVGSWGYWNLAVGFGCMVSSLGLLSRWR</sequence>
<keyword evidence="3 7" id="KW-0812">Transmembrane</keyword>
<feature type="transmembrane region" description="Helical" evidence="7">
    <location>
        <begin position="33"/>
        <end position="54"/>
    </location>
</feature>
<keyword evidence="5 7" id="KW-0472">Membrane</keyword>
<keyword evidence="6 7" id="KW-0131">Cell cycle</keyword>
<feature type="compositionally biased region" description="Basic residues" evidence="8">
    <location>
        <begin position="1"/>
        <end position="11"/>
    </location>
</feature>
<evidence type="ECO:0000313" key="11">
    <source>
        <dbReference type="Proteomes" id="UP001241758"/>
    </source>
</evidence>
<dbReference type="GO" id="GO:0051301">
    <property type="term" value="P:cell division"/>
    <property type="evidence" value="ECO:0007669"/>
    <property type="project" value="UniProtKB-KW"/>
</dbReference>
<evidence type="ECO:0000256" key="3">
    <source>
        <dbReference type="ARBA" id="ARBA00022692"/>
    </source>
</evidence>
<dbReference type="EMBL" id="JASCTH010000022">
    <property type="protein sequence ID" value="MDI6102917.1"/>
    <property type="molecule type" value="Genomic_DNA"/>
</dbReference>
<keyword evidence="11" id="KW-1185">Reference proteome</keyword>
<protein>
    <recommendedName>
        <fullName evidence="7">Cell division protein CrgA</fullName>
    </recommendedName>
</protein>
<comment type="similarity">
    <text evidence="7">Belongs to the CrgA family.</text>
</comment>
<dbReference type="RefSeq" id="WP_282758990.1">
    <property type="nucleotide sequence ID" value="NZ_JASCTH010000006.1"/>
</dbReference>
<evidence type="ECO:0000313" key="9">
    <source>
        <dbReference type="EMBL" id="MDI6099022.1"/>
    </source>
</evidence>